<dbReference type="SMART" id="SM00729">
    <property type="entry name" value="Elp3"/>
    <property type="match status" value="1"/>
</dbReference>
<accession>A0A2R3QGK6</accession>
<evidence type="ECO:0000313" key="6">
    <source>
        <dbReference type="EMBL" id="AVO50909.1"/>
    </source>
</evidence>
<feature type="domain" description="Radical SAM core" evidence="5">
    <location>
        <begin position="88"/>
        <end position="324"/>
    </location>
</feature>
<evidence type="ECO:0000256" key="1">
    <source>
        <dbReference type="ARBA" id="ARBA00022723"/>
    </source>
</evidence>
<keyword evidence="1" id="KW-0479">Metal-binding</keyword>
<dbReference type="GO" id="GO:0051536">
    <property type="term" value="F:iron-sulfur cluster binding"/>
    <property type="evidence" value="ECO:0007669"/>
    <property type="project" value="UniProtKB-KW"/>
</dbReference>
<organism evidence="6 7">
    <name type="scientific">Melaminivora suipulveris</name>
    <dbReference type="NCBI Taxonomy" id="2109913"/>
    <lineage>
        <taxon>Bacteria</taxon>
        <taxon>Pseudomonadati</taxon>
        <taxon>Pseudomonadota</taxon>
        <taxon>Betaproteobacteria</taxon>
        <taxon>Burkholderiales</taxon>
        <taxon>Comamonadaceae</taxon>
        <taxon>Melaminivora</taxon>
    </lineage>
</organism>
<evidence type="ECO:0000256" key="4">
    <source>
        <dbReference type="SAM" id="MobiDB-lite"/>
    </source>
</evidence>
<dbReference type="InterPro" id="IPR007197">
    <property type="entry name" value="rSAM"/>
</dbReference>
<protein>
    <submittedName>
        <fullName evidence="6">Radical SAM protein</fullName>
    </submittedName>
</protein>
<dbReference type="InterPro" id="IPR006638">
    <property type="entry name" value="Elp3/MiaA/NifB-like_rSAM"/>
</dbReference>
<dbReference type="RefSeq" id="WP_106685302.1">
    <property type="nucleotide sequence ID" value="NZ_CP027667.1"/>
</dbReference>
<dbReference type="PANTHER" id="PTHR43432:SF3">
    <property type="entry name" value="SLR0285 PROTEIN"/>
    <property type="match status" value="1"/>
</dbReference>
<dbReference type="EMBL" id="CP027667">
    <property type="protein sequence ID" value="AVO50909.1"/>
    <property type="molecule type" value="Genomic_DNA"/>
</dbReference>
<dbReference type="Pfam" id="PF04055">
    <property type="entry name" value="Radical_SAM"/>
    <property type="match status" value="1"/>
</dbReference>
<dbReference type="PROSITE" id="PS51918">
    <property type="entry name" value="RADICAL_SAM"/>
    <property type="match status" value="1"/>
</dbReference>
<dbReference type="CDD" id="cd01335">
    <property type="entry name" value="Radical_SAM"/>
    <property type="match status" value="1"/>
</dbReference>
<gene>
    <name evidence="6" type="ORF">C6568_02145</name>
</gene>
<dbReference type="PANTHER" id="PTHR43432">
    <property type="entry name" value="SLR0285 PROTEIN"/>
    <property type="match status" value="1"/>
</dbReference>
<evidence type="ECO:0000259" key="5">
    <source>
        <dbReference type="PROSITE" id="PS51918"/>
    </source>
</evidence>
<feature type="region of interest" description="Disordered" evidence="4">
    <location>
        <begin position="1"/>
        <end position="23"/>
    </location>
</feature>
<name>A0A2R3QGK6_9BURK</name>
<proteinExistence type="predicted"/>
<dbReference type="NCBIfam" id="NF033668">
    <property type="entry name" value="rSAM_PA0069"/>
    <property type="match status" value="1"/>
</dbReference>
<sequence length="390" mass="43096">MHTGVGADPFQPPGEGCDAQPPEVRVPVQAIRGRGAAGRPQHRFEAHVREAFDDGWGEDAEDEAPTAPPRTEILWEDARSALTRNDSPDIFFSHSVNPYRGCEHGCIYCYARATHSYLGMSPGLDFETRIIAKRNIAALLRAELARPGHQPSVINIGSATDCYQPIERELRLTRALIEVLGDARHPFSLITKSGGVERDLDLLAPLAAQKLAAVYVTITTLDAKLARILEPRAAAPHRRLRAIRALAEAGVPVGVSVAPQIPFINEDLEQVLAAAREAGATRAFYTVIRLPWEIDALMREWLQLHYPERAARVLARIQDLHGITDADARGRGKAYDASHATRMHGTGIWAELLHQRFHKACARLGFNRERFELDLSQYQSGLARGQAALF</sequence>
<evidence type="ECO:0000256" key="2">
    <source>
        <dbReference type="ARBA" id="ARBA00023004"/>
    </source>
</evidence>
<dbReference type="InterPro" id="IPR058240">
    <property type="entry name" value="rSAM_sf"/>
</dbReference>
<keyword evidence="2" id="KW-0408">Iron</keyword>
<dbReference type="InterPro" id="IPR040086">
    <property type="entry name" value="MJ0683-like"/>
</dbReference>
<dbReference type="GO" id="GO:0003824">
    <property type="term" value="F:catalytic activity"/>
    <property type="evidence" value="ECO:0007669"/>
    <property type="project" value="InterPro"/>
</dbReference>
<dbReference type="Gene3D" id="3.80.30.30">
    <property type="match status" value="1"/>
</dbReference>
<keyword evidence="3" id="KW-0411">Iron-sulfur</keyword>
<dbReference type="OrthoDB" id="9785699at2"/>
<evidence type="ECO:0000256" key="3">
    <source>
        <dbReference type="ARBA" id="ARBA00023014"/>
    </source>
</evidence>
<dbReference type="SUPFAM" id="SSF102114">
    <property type="entry name" value="Radical SAM enzymes"/>
    <property type="match status" value="1"/>
</dbReference>
<dbReference type="SFLD" id="SFLDG01084">
    <property type="entry name" value="Uncharacterised_Radical_SAM_Su"/>
    <property type="match status" value="1"/>
</dbReference>
<reference evidence="6 7" key="1">
    <citation type="submission" date="2018-03" db="EMBL/GenBank/DDBJ databases">
        <title>Genome sequencing of Melaminivora sp.</title>
        <authorList>
            <person name="Kim S.-J."/>
            <person name="Heo J."/>
            <person name="Ahn J.-H."/>
            <person name="Kwon S.-W."/>
        </authorList>
    </citation>
    <scope>NUCLEOTIDE SEQUENCE [LARGE SCALE GENOMIC DNA]</scope>
    <source>
        <strain evidence="6 7">SC2-9</strain>
    </source>
</reference>
<dbReference type="Proteomes" id="UP000237925">
    <property type="component" value="Chromosome"/>
</dbReference>
<dbReference type="GO" id="GO:0046872">
    <property type="term" value="F:metal ion binding"/>
    <property type="evidence" value="ECO:0007669"/>
    <property type="project" value="UniProtKB-KW"/>
</dbReference>
<dbReference type="SFLD" id="SFLDS00029">
    <property type="entry name" value="Radical_SAM"/>
    <property type="match status" value="1"/>
</dbReference>
<dbReference type="KEGG" id="mela:C6568_02145"/>
<evidence type="ECO:0000313" key="7">
    <source>
        <dbReference type="Proteomes" id="UP000237925"/>
    </source>
</evidence>
<keyword evidence="7" id="KW-1185">Reference proteome</keyword>
<dbReference type="AlphaFoldDB" id="A0A2R3QGK6"/>